<dbReference type="InterPro" id="IPR033263">
    <property type="entry name" value="RNF180"/>
</dbReference>
<comment type="caution">
    <text evidence="1">The sequence shown here is derived from an EMBL/GenBank/DDBJ whole genome shotgun (WGS) entry which is preliminary data.</text>
</comment>
<organism evidence="1 2">
    <name type="scientific">Polyplax serrata</name>
    <name type="common">Common mouse louse</name>
    <dbReference type="NCBI Taxonomy" id="468196"/>
    <lineage>
        <taxon>Eukaryota</taxon>
        <taxon>Metazoa</taxon>
        <taxon>Ecdysozoa</taxon>
        <taxon>Arthropoda</taxon>
        <taxon>Hexapoda</taxon>
        <taxon>Insecta</taxon>
        <taxon>Pterygota</taxon>
        <taxon>Neoptera</taxon>
        <taxon>Paraneoptera</taxon>
        <taxon>Psocodea</taxon>
        <taxon>Troctomorpha</taxon>
        <taxon>Phthiraptera</taxon>
        <taxon>Anoplura</taxon>
        <taxon>Polyplacidae</taxon>
        <taxon>Polyplax</taxon>
    </lineage>
</organism>
<name>A0ABR1B9A1_POLSC</name>
<protein>
    <recommendedName>
        <fullName evidence="3">E3 ubiquitin-protein ligase</fullName>
    </recommendedName>
</protein>
<keyword evidence="2" id="KW-1185">Reference proteome</keyword>
<evidence type="ECO:0000313" key="2">
    <source>
        <dbReference type="Proteomes" id="UP001359485"/>
    </source>
</evidence>
<accession>A0ABR1B9A1</accession>
<dbReference type="PANTHER" id="PTHR46717:SF1">
    <property type="entry name" value="E3 UBIQUITIN-PROTEIN LIGASE RNF180"/>
    <property type="match status" value="1"/>
</dbReference>
<sequence length="117" mass="13198">MGVISVKCRKCRHLLFLHPEITLLNGHSVSPTELSVKYVECSTIQEDNLWFLQDTNLPSWISDVVNKANWTKGKICCPNCQGRLGSFDFVSGNKCQCSSYILPPVHIVKCKVDCRNI</sequence>
<dbReference type="PANTHER" id="PTHR46717">
    <property type="entry name" value="E3 UBIQUITIN-PROTEIN LIGASE RNF180"/>
    <property type="match status" value="1"/>
</dbReference>
<evidence type="ECO:0000313" key="1">
    <source>
        <dbReference type="EMBL" id="KAK6635520.1"/>
    </source>
</evidence>
<dbReference type="Proteomes" id="UP001359485">
    <property type="component" value="Unassembled WGS sequence"/>
</dbReference>
<proteinExistence type="predicted"/>
<gene>
    <name evidence="1" type="ORF">RUM44_000772</name>
</gene>
<evidence type="ECO:0008006" key="3">
    <source>
        <dbReference type="Google" id="ProtNLM"/>
    </source>
</evidence>
<reference evidence="1 2" key="1">
    <citation type="submission" date="2023-09" db="EMBL/GenBank/DDBJ databases">
        <title>Genomes of two closely related lineages of the louse Polyplax serrata with different host specificities.</title>
        <authorList>
            <person name="Martinu J."/>
            <person name="Tarabai H."/>
            <person name="Stefka J."/>
            <person name="Hypsa V."/>
        </authorList>
    </citation>
    <scope>NUCLEOTIDE SEQUENCE [LARGE SCALE GENOMIC DNA]</scope>
    <source>
        <strain evidence="1">98ZLc_SE</strain>
    </source>
</reference>
<dbReference type="EMBL" id="JAWJWF010000003">
    <property type="protein sequence ID" value="KAK6635520.1"/>
    <property type="molecule type" value="Genomic_DNA"/>
</dbReference>